<dbReference type="Pfam" id="PF00746">
    <property type="entry name" value="Gram_pos_anchor"/>
    <property type="match status" value="1"/>
</dbReference>
<dbReference type="NCBIfam" id="TIGR01167">
    <property type="entry name" value="LPXTG_anchor"/>
    <property type="match status" value="1"/>
</dbReference>
<proteinExistence type="predicted"/>
<keyword evidence="3" id="KW-0732">Signal</keyword>
<dbReference type="AlphaFoldDB" id="A0A7X1V599"/>
<dbReference type="EMBL" id="WIJK01000003">
    <property type="protein sequence ID" value="MQQ51761.1"/>
    <property type="molecule type" value="Genomic_DNA"/>
</dbReference>
<keyword evidence="2" id="KW-0964">Secreted</keyword>
<evidence type="ECO:0000313" key="7">
    <source>
        <dbReference type="EMBL" id="MQQ51761.1"/>
    </source>
</evidence>
<evidence type="ECO:0000256" key="2">
    <source>
        <dbReference type="ARBA" id="ARBA00022525"/>
    </source>
</evidence>
<dbReference type="InterPro" id="IPR019931">
    <property type="entry name" value="LPXTG_anchor"/>
</dbReference>
<dbReference type="Proteomes" id="UP000467560">
    <property type="component" value="Unassembled WGS sequence"/>
</dbReference>
<sequence length="557" mass="57086">VPNSELPDGKVPGTGKITEPGQPAVEVPVETPAKVTPETPVTEKPGKIEITQQPNGNAIVTPKKPDGSTYPPKTTVEIPGENGTPITVTIGDNGSGEVPNDNLPKKDVPGTGTVTEPNKKPSQPVDVTTPARKTPTLDVEQDPKTGDVTVTPKKPDGSTFPPGTKVEIPGKDGNPITVTIGEDGKGKVPNSELPDGKVPGTGKITEPGQPAVEVPVETPAKVTPETPVTEKPGKIEITQQPNGNAIVTPKKPDGSTYPPKTTVEIPGENGTPITVTIGDNGSGEVPNDNLPKKDVPGTGTVTEPNKKPSQPVDVTTPARKTPTLDVEQDPKTGDVTVTPKKPDGSTYPPGTTVEIPGKDGNPITVTIGEDGKGKVPNSELPDGKVPGTGTVTEPNKKPSQPVDVTTPARKTPTVDVEQDPKTGDVTVTPKRPDGSTFPPGTKVEIPGKDGNPITVTIGEDGKGKVPNSELPDGKVPGTGKITEPGKPAVEVPVTTPGKVTPETPVAPVTPDTNEAKSNDSQKVLPNTGTESNATLASLGLLGILGGLGLALGKKKED</sequence>
<accession>A0A7X1V599</accession>
<feature type="non-terminal residue" evidence="7">
    <location>
        <position position="1"/>
    </location>
</feature>
<dbReference type="InterPro" id="IPR041339">
    <property type="entry name" value="Ig-like_bac"/>
</dbReference>
<evidence type="ECO:0000256" key="5">
    <source>
        <dbReference type="SAM" id="MobiDB-lite"/>
    </source>
</evidence>
<comment type="caution">
    <text evidence="7">The sequence shown here is derived from an EMBL/GenBank/DDBJ whole genome shotgun (WGS) entry which is preliminary data.</text>
</comment>
<organism evidence="7 8">
    <name type="scientific">Streptococcus mitis</name>
    <dbReference type="NCBI Taxonomy" id="28037"/>
    <lineage>
        <taxon>Bacteria</taxon>
        <taxon>Bacillati</taxon>
        <taxon>Bacillota</taxon>
        <taxon>Bacilli</taxon>
        <taxon>Lactobacillales</taxon>
        <taxon>Streptococcaceae</taxon>
        <taxon>Streptococcus</taxon>
        <taxon>Streptococcus mitis group</taxon>
    </lineage>
</organism>
<evidence type="ECO:0000256" key="4">
    <source>
        <dbReference type="ARBA" id="ARBA00023088"/>
    </source>
</evidence>
<name>A0A7X1V599_STRMT</name>
<feature type="region of interest" description="Disordered" evidence="5">
    <location>
        <begin position="1"/>
        <end position="528"/>
    </location>
</feature>
<evidence type="ECO:0000256" key="1">
    <source>
        <dbReference type="ARBA" id="ARBA00022512"/>
    </source>
</evidence>
<keyword evidence="4" id="KW-0572">Peptidoglycan-anchor</keyword>
<feature type="compositionally biased region" description="Low complexity" evidence="5">
    <location>
        <begin position="499"/>
        <end position="512"/>
    </location>
</feature>
<keyword evidence="1" id="KW-0134">Cell wall</keyword>
<dbReference type="PROSITE" id="PS50847">
    <property type="entry name" value="GRAM_POS_ANCHORING"/>
    <property type="match status" value="1"/>
</dbReference>
<dbReference type="Pfam" id="PF18200">
    <property type="entry name" value="Big_11"/>
    <property type="match status" value="2"/>
</dbReference>
<evidence type="ECO:0000313" key="8">
    <source>
        <dbReference type="Proteomes" id="UP000467560"/>
    </source>
</evidence>
<evidence type="ECO:0000256" key="3">
    <source>
        <dbReference type="ARBA" id="ARBA00022729"/>
    </source>
</evidence>
<protein>
    <submittedName>
        <fullName evidence="7">LPXTG cell wall anchor domain-containing protein</fullName>
    </submittedName>
</protein>
<gene>
    <name evidence="7" type="ORF">GEZ89_02010</name>
</gene>
<dbReference type="RefSeq" id="WP_153224771.1">
    <property type="nucleotide sequence ID" value="NZ_WIJK01000003.1"/>
</dbReference>
<feature type="domain" description="Gram-positive cocci surface proteins LPxTG" evidence="6">
    <location>
        <begin position="524"/>
        <end position="557"/>
    </location>
</feature>
<reference evidence="7 8" key="1">
    <citation type="submission" date="2019-10" db="EMBL/GenBank/DDBJ databases">
        <title>Streptococcus mitis of the oral and urogenital tracts.</title>
        <authorList>
            <person name="Price T."/>
            <person name="Mores C.R."/>
            <person name="Putonti C."/>
            <person name="Wolfe A.J."/>
        </authorList>
    </citation>
    <scope>NUCLEOTIDE SEQUENCE [LARGE SCALE GENOMIC DNA]</scope>
    <source>
        <strain evidence="7 8">SM16</strain>
    </source>
</reference>
<evidence type="ECO:0000259" key="6">
    <source>
        <dbReference type="PROSITE" id="PS50847"/>
    </source>
</evidence>